<comment type="similarity">
    <text evidence="1">Belongs to the short-chain fatty acyl-CoA assimilation regulator (ScfR) family.</text>
</comment>
<gene>
    <name evidence="3" type="ORF">GCM10023216_01130</name>
</gene>
<dbReference type="Gene3D" id="1.10.260.40">
    <property type="entry name" value="lambda repressor-like DNA-binding domains"/>
    <property type="match status" value="1"/>
</dbReference>
<dbReference type="CDD" id="cd00093">
    <property type="entry name" value="HTH_XRE"/>
    <property type="match status" value="1"/>
</dbReference>
<dbReference type="Pfam" id="PF06114">
    <property type="entry name" value="Peptidase_M78"/>
    <property type="match status" value="1"/>
</dbReference>
<dbReference type="PANTHER" id="PTHR43236:SF1">
    <property type="entry name" value="BLL7220 PROTEIN"/>
    <property type="match status" value="1"/>
</dbReference>
<organism evidence="3 4">
    <name type="scientific">Isoptericola chiayiensis</name>
    <dbReference type="NCBI Taxonomy" id="579446"/>
    <lineage>
        <taxon>Bacteria</taxon>
        <taxon>Bacillati</taxon>
        <taxon>Actinomycetota</taxon>
        <taxon>Actinomycetes</taxon>
        <taxon>Micrococcales</taxon>
        <taxon>Promicromonosporaceae</taxon>
        <taxon>Isoptericola</taxon>
    </lineage>
</organism>
<evidence type="ECO:0000313" key="4">
    <source>
        <dbReference type="Proteomes" id="UP001500956"/>
    </source>
</evidence>
<dbReference type="PROSITE" id="PS50943">
    <property type="entry name" value="HTH_CROC1"/>
    <property type="match status" value="1"/>
</dbReference>
<sequence>MFSPQRLKLARQRLGLTLTALAEKSGVSPRSLTNFETGDRPPSDESIAKLAGALSVPSSFFEREPLEAVPADAASFRKLSKTTATRRDAVLAAASLTVEFYEHMASRFTLPGADIPTLDKFEPEQAAELVRRRWNLGDRPISNLVHLLESKGVRVAALRHEYSDIDAFCFLRDGTPYVFLNTSKSGERQRFDAAHELGHLVLHSDIEMDPSTSKEREAEANRFAAGFLMPKSAVLAQSMRAASLDRVLAGRSYWRVSAMALTHRLQELHLLNKWQYRTMCVTLSDQGYRSSEPGGIIPETSQLLRKVMYGSTSKVTVRDASVALDLNPEDVRSFVRDLVPVAA</sequence>
<dbReference type="InterPro" id="IPR010982">
    <property type="entry name" value="Lambda_DNA-bd_dom_sf"/>
</dbReference>
<dbReference type="SUPFAM" id="SSF47413">
    <property type="entry name" value="lambda repressor-like DNA-binding domains"/>
    <property type="match status" value="1"/>
</dbReference>
<dbReference type="InterPro" id="IPR052345">
    <property type="entry name" value="Rad_response_metalloprotease"/>
</dbReference>
<protein>
    <submittedName>
        <fullName evidence="3">ImmA/IrrE family metallo-endopeptidase</fullName>
    </submittedName>
</protein>
<evidence type="ECO:0000313" key="3">
    <source>
        <dbReference type="EMBL" id="GAA4717004.1"/>
    </source>
</evidence>
<feature type="domain" description="HTH cro/C1-type" evidence="2">
    <location>
        <begin position="7"/>
        <end position="61"/>
    </location>
</feature>
<dbReference type="Gene3D" id="1.10.10.2910">
    <property type="match status" value="1"/>
</dbReference>
<dbReference type="InterPro" id="IPR001387">
    <property type="entry name" value="Cro/C1-type_HTH"/>
</dbReference>
<accession>A0ABP8XZN9</accession>
<dbReference type="Proteomes" id="UP001500956">
    <property type="component" value="Unassembled WGS sequence"/>
</dbReference>
<comment type="caution">
    <text evidence="3">The sequence shown here is derived from an EMBL/GenBank/DDBJ whole genome shotgun (WGS) entry which is preliminary data.</text>
</comment>
<evidence type="ECO:0000259" key="2">
    <source>
        <dbReference type="PROSITE" id="PS50943"/>
    </source>
</evidence>
<dbReference type="InterPro" id="IPR010359">
    <property type="entry name" value="IrrE_HExxH"/>
</dbReference>
<evidence type="ECO:0000256" key="1">
    <source>
        <dbReference type="ARBA" id="ARBA00007227"/>
    </source>
</evidence>
<proteinExistence type="inferred from homology"/>
<dbReference type="SMART" id="SM00530">
    <property type="entry name" value="HTH_XRE"/>
    <property type="match status" value="1"/>
</dbReference>
<dbReference type="Pfam" id="PF01381">
    <property type="entry name" value="HTH_3"/>
    <property type="match status" value="1"/>
</dbReference>
<dbReference type="PANTHER" id="PTHR43236">
    <property type="entry name" value="ANTITOXIN HIGA1"/>
    <property type="match status" value="1"/>
</dbReference>
<reference evidence="4" key="1">
    <citation type="journal article" date="2019" name="Int. J. Syst. Evol. Microbiol.">
        <title>The Global Catalogue of Microorganisms (GCM) 10K type strain sequencing project: providing services to taxonomists for standard genome sequencing and annotation.</title>
        <authorList>
            <consortium name="The Broad Institute Genomics Platform"/>
            <consortium name="The Broad Institute Genome Sequencing Center for Infectious Disease"/>
            <person name="Wu L."/>
            <person name="Ma J."/>
        </authorList>
    </citation>
    <scope>NUCLEOTIDE SEQUENCE [LARGE SCALE GENOMIC DNA]</scope>
    <source>
        <strain evidence="4">JCM 18063</strain>
    </source>
</reference>
<name>A0ABP8XZN9_9MICO</name>
<dbReference type="EMBL" id="BAABID010000002">
    <property type="protein sequence ID" value="GAA4717004.1"/>
    <property type="molecule type" value="Genomic_DNA"/>
</dbReference>
<keyword evidence="4" id="KW-1185">Reference proteome</keyword>
<dbReference type="RefSeq" id="WP_172152076.1">
    <property type="nucleotide sequence ID" value="NZ_BAABID010000002.1"/>
</dbReference>